<evidence type="ECO:0000313" key="1">
    <source>
        <dbReference type="EMBL" id="GAJ24825.1"/>
    </source>
</evidence>
<organism evidence="1">
    <name type="scientific">marine sediment metagenome</name>
    <dbReference type="NCBI Taxonomy" id="412755"/>
    <lineage>
        <taxon>unclassified sequences</taxon>
        <taxon>metagenomes</taxon>
        <taxon>ecological metagenomes</taxon>
    </lineage>
</organism>
<dbReference type="EMBL" id="BARW01037516">
    <property type="protein sequence ID" value="GAJ24825.1"/>
    <property type="molecule type" value="Genomic_DNA"/>
</dbReference>
<accession>X1W347</accession>
<name>X1W347_9ZZZZ</name>
<protein>
    <submittedName>
        <fullName evidence="1">Uncharacterized protein</fullName>
    </submittedName>
</protein>
<reference evidence="1" key="1">
    <citation type="journal article" date="2014" name="Front. Microbiol.">
        <title>High frequency of phylogenetically diverse reductive dehalogenase-homologous genes in deep subseafloor sedimentary metagenomes.</title>
        <authorList>
            <person name="Kawai M."/>
            <person name="Futagami T."/>
            <person name="Toyoda A."/>
            <person name="Takaki Y."/>
            <person name="Nishi S."/>
            <person name="Hori S."/>
            <person name="Arai W."/>
            <person name="Tsubouchi T."/>
            <person name="Morono Y."/>
            <person name="Uchiyama I."/>
            <person name="Ito T."/>
            <person name="Fujiyama A."/>
            <person name="Inagaki F."/>
            <person name="Takami H."/>
        </authorList>
    </citation>
    <scope>NUCLEOTIDE SEQUENCE</scope>
    <source>
        <strain evidence="1">Expedition CK06-06</strain>
    </source>
</reference>
<gene>
    <name evidence="1" type="ORF">S12H4_57899</name>
</gene>
<sequence length="53" mass="5752">TKAYTLSARLAKLAQTKTYALAAKLIAAKTKTFTLASRLFKTTTKAYTLAARV</sequence>
<proteinExistence type="predicted"/>
<comment type="caution">
    <text evidence="1">The sequence shown here is derived from an EMBL/GenBank/DDBJ whole genome shotgun (WGS) entry which is preliminary data.</text>
</comment>
<feature type="non-terminal residue" evidence="1">
    <location>
        <position position="1"/>
    </location>
</feature>
<dbReference type="AlphaFoldDB" id="X1W347"/>